<keyword evidence="3" id="KW-1185">Reference proteome</keyword>
<feature type="region of interest" description="Disordered" evidence="1">
    <location>
        <begin position="1"/>
        <end position="35"/>
    </location>
</feature>
<proteinExistence type="predicted"/>
<sequence length="207" mass="22738">VQGIPCDLSSTISTGSFSTSETLDASPVDTELSSDRAEDGILREAASRSRNFSLPHTLQQRKENLSAACETLSPEAELYLYEGSQMQQVLGKHSAGLNSEDNTHFQALAAEPDFPETERHFLNFHHQLFQPLKPSLDSDTSSSCSQYRASQDRKFSKTSKFSTQSQDMSTFLEVGNSSLDIGSSSLLRSPETNTVTSEEESVKEDVT</sequence>
<feature type="compositionally biased region" description="Acidic residues" evidence="1">
    <location>
        <begin position="197"/>
        <end position="207"/>
    </location>
</feature>
<comment type="caution">
    <text evidence="2">The sequence shown here is derived from an EMBL/GenBank/DDBJ whole genome shotgun (WGS) entry which is preliminary data.</text>
</comment>
<feature type="non-terminal residue" evidence="2">
    <location>
        <position position="207"/>
    </location>
</feature>
<accession>A0A7L0E7B1</accession>
<evidence type="ECO:0000313" key="2">
    <source>
        <dbReference type="EMBL" id="NXJ78844.1"/>
    </source>
</evidence>
<evidence type="ECO:0000313" key="3">
    <source>
        <dbReference type="Proteomes" id="UP000550660"/>
    </source>
</evidence>
<evidence type="ECO:0000256" key="1">
    <source>
        <dbReference type="SAM" id="MobiDB-lite"/>
    </source>
</evidence>
<gene>
    <name evidence="2" type="primary">Cep295_5</name>
    <name evidence="2" type="ORF">TROMEL_R15617</name>
</gene>
<dbReference type="OrthoDB" id="9390335at2759"/>
<feature type="non-terminal residue" evidence="2">
    <location>
        <position position="1"/>
    </location>
</feature>
<dbReference type="Proteomes" id="UP000550660">
    <property type="component" value="Unassembled WGS sequence"/>
</dbReference>
<feature type="region of interest" description="Disordered" evidence="1">
    <location>
        <begin position="181"/>
        <end position="207"/>
    </location>
</feature>
<dbReference type="AlphaFoldDB" id="A0A7L0E7B1"/>
<feature type="compositionally biased region" description="Low complexity" evidence="1">
    <location>
        <begin position="9"/>
        <end position="22"/>
    </location>
</feature>
<organism evidence="2 3">
    <name type="scientific">Trogon melanurus</name>
    <name type="common">Black-tailed trogon</name>
    <dbReference type="NCBI Taxonomy" id="56311"/>
    <lineage>
        <taxon>Eukaryota</taxon>
        <taxon>Metazoa</taxon>
        <taxon>Chordata</taxon>
        <taxon>Craniata</taxon>
        <taxon>Vertebrata</taxon>
        <taxon>Euteleostomi</taxon>
        <taxon>Archelosauria</taxon>
        <taxon>Archosauria</taxon>
        <taxon>Dinosauria</taxon>
        <taxon>Saurischia</taxon>
        <taxon>Theropoda</taxon>
        <taxon>Coelurosauria</taxon>
        <taxon>Aves</taxon>
        <taxon>Neognathae</taxon>
        <taxon>Neoaves</taxon>
        <taxon>Telluraves</taxon>
        <taxon>Coraciimorphae</taxon>
        <taxon>Trogoniformes</taxon>
        <taxon>Trogonidae</taxon>
        <taxon>Trogon</taxon>
    </lineage>
</organism>
<dbReference type="EMBL" id="VXAG01000360">
    <property type="protein sequence ID" value="NXJ78844.1"/>
    <property type="molecule type" value="Genomic_DNA"/>
</dbReference>
<protein>
    <submittedName>
        <fullName evidence="2">CE295 protein</fullName>
    </submittedName>
</protein>
<reference evidence="2 3" key="1">
    <citation type="submission" date="2019-09" db="EMBL/GenBank/DDBJ databases">
        <title>Bird 10,000 Genomes (B10K) Project - Family phase.</title>
        <authorList>
            <person name="Zhang G."/>
        </authorList>
    </citation>
    <scope>NUCLEOTIDE SEQUENCE [LARGE SCALE GENOMIC DNA]</scope>
    <source>
        <strain evidence="2">B10K-DU-007-40</strain>
        <tissue evidence="2">Mixed tissue sample</tissue>
    </source>
</reference>
<name>A0A7L0E7B1_TROML</name>